<accession>A0A507BUS5</accession>
<proteinExistence type="predicted"/>
<dbReference type="RefSeq" id="XP_031022558.1">
    <property type="nucleotide sequence ID" value="XM_031171494.1"/>
</dbReference>
<feature type="domain" description="Rit1 N-terminal" evidence="2">
    <location>
        <begin position="70"/>
        <end position="194"/>
    </location>
</feature>
<evidence type="ECO:0000313" key="3">
    <source>
        <dbReference type="EMBL" id="TPX31028.1"/>
    </source>
</evidence>
<name>A0A507BUS5_9FUNG</name>
<keyword evidence="4" id="KW-1185">Reference proteome</keyword>
<feature type="domain" description="Rit1 DUSP-like" evidence="1">
    <location>
        <begin position="269"/>
        <end position="333"/>
    </location>
</feature>
<evidence type="ECO:0000313" key="4">
    <source>
        <dbReference type="Proteomes" id="UP000319731"/>
    </source>
</evidence>
<dbReference type="PANTHER" id="PTHR31811">
    <property type="entry name" value="TRNA A64-2'-O-RIBOSYLPHOSPHATE TRANSFERASE"/>
    <property type="match status" value="1"/>
</dbReference>
<dbReference type="GO" id="GO:0005737">
    <property type="term" value="C:cytoplasm"/>
    <property type="evidence" value="ECO:0007669"/>
    <property type="project" value="TreeGrafter"/>
</dbReference>
<dbReference type="OrthoDB" id="45256at2759"/>
<sequence>MKEYQRVRQEIRLESRSLFTAFRFNRLKSIQNDALFVNSVALNYPLLKIIANERAGVCDTTGTATGALHLPPFIPESERAQMEALIPTYTEKFLASGLDIAYLATHIQLPLRPIWHCPSGNYGTADSTQSISIVLVCASRMVHDGLERSGHYCYVQGAADDEESWSRGLTPELFWNHSNDIFLADSVEDVVDDLVYQQLVTNQNTVSSDSIGSNSKISTNTSSSWIFQSATLSIAVGNRASGRPPECWQHYGAVINCGAPEFEHPDSRKYLYLPIPEGKKGAQQLEECIPVAIGFVRSLLKDGPVRLLVHCMQGKDRSVGIAMALMMEFVDFKTKAVIIDGIPRGKKLHHLQNSRLSLT</sequence>
<dbReference type="SUPFAM" id="SSF52799">
    <property type="entry name" value="(Phosphotyrosine protein) phosphatases II"/>
    <property type="match status" value="1"/>
</dbReference>
<dbReference type="InterPro" id="IPR029021">
    <property type="entry name" value="Prot-tyrosine_phosphatase-like"/>
</dbReference>
<dbReference type="Pfam" id="PF04179">
    <property type="entry name" value="Init_tRNA_PT"/>
    <property type="match status" value="1"/>
</dbReference>
<feature type="domain" description="Rit1 N-terminal" evidence="2">
    <location>
        <begin position="24"/>
        <end position="57"/>
    </location>
</feature>
<protein>
    <submittedName>
        <fullName evidence="3">Uncharacterized protein</fullName>
    </submittedName>
</protein>
<gene>
    <name evidence="3" type="ORF">SmJEL517_g05568</name>
</gene>
<dbReference type="GO" id="GO:0043399">
    <property type="term" value="F:tRNA adenosine(64)-2'-O-ribosylphosphate transferase activity"/>
    <property type="evidence" value="ECO:0007669"/>
    <property type="project" value="InterPro"/>
</dbReference>
<organism evidence="3 4">
    <name type="scientific">Synchytrium microbalum</name>
    <dbReference type="NCBI Taxonomy" id="1806994"/>
    <lineage>
        <taxon>Eukaryota</taxon>
        <taxon>Fungi</taxon>
        <taxon>Fungi incertae sedis</taxon>
        <taxon>Chytridiomycota</taxon>
        <taxon>Chytridiomycota incertae sedis</taxon>
        <taxon>Chytridiomycetes</taxon>
        <taxon>Synchytriales</taxon>
        <taxon>Synchytriaceae</taxon>
        <taxon>Synchytrium</taxon>
    </lineage>
</organism>
<dbReference type="PANTHER" id="PTHR31811:SF0">
    <property type="entry name" value="TRNA A64-2'-O-RIBOSYLPHOSPHATE TRANSFERASE"/>
    <property type="match status" value="1"/>
</dbReference>
<evidence type="ECO:0000259" key="2">
    <source>
        <dbReference type="Pfam" id="PF17184"/>
    </source>
</evidence>
<dbReference type="Gene3D" id="3.90.190.10">
    <property type="entry name" value="Protein tyrosine phosphatase superfamily"/>
    <property type="match status" value="1"/>
</dbReference>
<dbReference type="InterPro" id="IPR007306">
    <property type="entry name" value="Rit1"/>
</dbReference>
<comment type="caution">
    <text evidence="3">The sequence shown here is derived from an EMBL/GenBank/DDBJ whole genome shotgun (WGS) entry which is preliminary data.</text>
</comment>
<dbReference type="GO" id="GO:0019988">
    <property type="term" value="P:charged-tRNA amino acid modification"/>
    <property type="evidence" value="ECO:0007669"/>
    <property type="project" value="InterPro"/>
</dbReference>
<dbReference type="Pfam" id="PF17184">
    <property type="entry name" value="Rit1_C"/>
    <property type="match status" value="2"/>
</dbReference>
<reference evidence="3 4" key="1">
    <citation type="journal article" date="2019" name="Sci. Rep.">
        <title>Comparative genomics of chytrid fungi reveal insights into the obligate biotrophic and pathogenic lifestyle of Synchytrium endobioticum.</title>
        <authorList>
            <person name="van de Vossenberg B.T.L.H."/>
            <person name="Warris S."/>
            <person name="Nguyen H.D.T."/>
            <person name="van Gent-Pelzer M.P.E."/>
            <person name="Joly D.L."/>
            <person name="van de Geest H.C."/>
            <person name="Bonants P.J.M."/>
            <person name="Smith D.S."/>
            <person name="Levesque C.A."/>
            <person name="van der Lee T.A.J."/>
        </authorList>
    </citation>
    <scope>NUCLEOTIDE SEQUENCE [LARGE SCALE GENOMIC DNA]</scope>
    <source>
        <strain evidence="3 4">JEL517</strain>
    </source>
</reference>
<dbReference type="Proteomes" id="UP000319731">
    <property type="component" value="Unassembled WGS sequence"/>
</dbReference>
<dbReference type="InterPro" id="IPR033449">
    <property type="entry name" value="Rit1_N"/>
</dbReference>
<dbReference type="InterPro" id="IPR033421">
    <property type="entry name" value="Rit1_DUSP-like"/>
</dbReference>
<dbReference type="AlphaFoldDB" id="A0A507BUS5"/>
<evidence type="ECO:0000259" key="1">
    <source>
        <dbReference type="Pfam" id="PF04179"/>
    </source>
</evidence>
<dbReference type="EMBL" id="QEAO01000052">
    <property type="protein sequence ID" value="TPX31028.1"/>
    <property type="molecule type" value="Genomic_DNA"/>
</dbReference>
<dbReference type="GeneID" id="42006791"/>